<evidence type="ECO:0000313" key="3">
    <source>
        <dbReference type="Proteomes" id="UP000053825"/>
    </source>
</evidence>
<name>A0A0L7R0V8_9HYME</name>
<accession>A0A0L7R0V8</accession>
<proteinExistence type="predicted"/>
<dbReference type="InterPro" id="IPR032718">
    <property type="entry name" value="PGBD4_Znf_C"/>
</dbReference>
<protein>
    <recommendedName>
        <fullName evidence="1">PiggyBac transposable element-derived protein 4 C-terminal zinc-finger domain-containing protein</fullName>
    </recommendedName>
</protein>
<dbReference type="EMBL" id="KQ414669">
    <property type="protein sequence ID" value="KOC64477.1"/>
    <property type="molecule type" value="Genomic_DNA"/>
</dbReference>
<sequence>MKQHILKQIVGKGKKKYPQKPCKVCSSKKNRSETRYMCQFRQVPLHKGECFTKYHTSKKY</sequence>
<gene>
    <name evidence="2" type="ORF">WH47_01061</name>
</gene>
<reference evidence="2 3" key="1">
    <citation type="submission" date="2015-07" db="EMBL/GenBank/DDBJ databases">
        <title>The genome of Habropoda laboriosa.</title>
        <authorList>
            <person name="Pan H."/>
            <person name="Kapheim K."/>
        </authorList>
    </citation>
    <scope>NUCLEOTIDE SEQUENCE [LARGE SCALE GENOMIC DNA]</scope>
    <source>
        <strain evidence="2">0110345459</strain>
    </source>
</reference>
<dbReference type="AlphaFoldDB" id="A0A0L7R0V8"/>
<dbReference type="Pfam" id="PF13842">
    <property type="entry name" value="zf-Tnp_2"/>
    <property type="match status" value="1"/>
</dbReference>
<evidence type="ECO:0000259" key="1">
    <source>
        <dbReference type="Pfam" id="PF13842"/>
    </source>
</evidence>
<keyword evidence="3" id="KW-1185">Reference proteome</keyword>
<organism evidence="2 3">
    <name type="scientific">Habropoda laboriosa</name>
    <dbReference type="NCBI Taxonomy" id="597456"/>
    <lineage>
        <taxon>Eukaryota</taxon>
        <taxon>Metazoa</taxon>
        <taxon>Ecdysozoa</taxon>
        <taxon>Arthropoda</taxon>
        <taxon>Hexapoda</taxon>
        <taxon>Insecta</taxon>
        <taxon>Pterygota</taxon>
        <taxon>Neoptera</taxon>
        <taxon>Endopterygota</taxon>
        <taxon>Hymenoptera</taxon>
        <taxon>Apocrita</taxon>
        <taxon>Aculeata</taxon>
        <taxon>Apoidea</taxon>
        <taxon>Anthophila</taxon>
        <taxon>Apidae</taxon>
        <taxon>Habropoda</taxon>
    </lineage>
</organism>
<feature type="domain" description="PiggyBac transposable element-derived protein 4 C-terminal zinc-finger" evidence="1">
    <location>
        <begin position="10"/>
        <end position="55"/>
    </location>
</feature>
<evidence type="ECO:0000313" key="2">
    <source>
        <dbReference type="EMBL" id="KOC64477.1"/>
    </source>
</evidence>
<dbReference type="Proteomes" id="UP000053825">
    <property type="component" value="Unassembled WGS sequence"/>
</dbReference>